<feature type="region of interest" description="Disordered" evidence="1">
    <location>
        <begin position="134"/>
        <end position="184"/>
    </location>
</feature>
<evidence type="ECO:0000256" key="1">
    <source>
        <dbReference type="SAM" id="MobiDB-lite"/>
    </source>
</evidence>
<dbReference type="RefSeq" id="WP_275632866.1">
    <property type="nucleotide sequence ID" value="NZ_JARGYD010000004.1"/>
</dbReference>
<organism evidence="3 4">
    <name type="scientific">Psychromarinibacter halotolerans</name>
    <dbReference type="NCBI Taxonomy" id="1775175"/>
    <lineage>
        <taxon>Bacteria</taxon>
        <taxon>Pseudomonadati</taxon>
        <taxon>Pseudomonadota</taxon>
        <taxon>Alphaproteobacteria</taxon>
        <taxon>Rhodobacterales</taxon>
        <taxon>Paracoccaceae</taxon>
        <taxon>Psychromarinibacter</taxon>
    </lineage>
</organism>
<proteinExistence type="predicted"/>
<evidence type="ECO:0000256" key="2">
    <source>
        <dbReference type="SAM" id="SignalP"/>
    </source>
</evidence>
<dbReference type="Proteomes" id="UP001595632">
    <property type="component" value="Unassembled WGS sequence"/>
</dbReference>
<dbReference type="EMBL" id="JBHRTB010000010">
    <property type="protein sequence ID" value="MFC3142884.1"/>
    <property type="molecule type" value="Genomic_DNA"/>
</dbReference>
<feature type="chain" id="PRO_5046870366" evidence="2">
    <location>
        <begin position="26"/>
        <end position="398"/>
    </location>
</feature>
<protein>
    <submittedName>
        <fullName evidence="3">DUF1036 domain-containing protein</fullName>
    </submittedName>
</protein>
<evidence type="ECO:0000313" key="4">
    <source>
        <dbReference type="Proteomes" id="UP001595632"/>
    </source>
</evidence>
<keyword evidence="4" id="KW-1185">Reference proteome</keyword>
<dbReference type="InterPro" id="IPR009380">
    <property type="entry name" value="DUF1036"/>
</dbReference>
<evidence type="ECO:0000313" key="3">
    <source>
        <dbReference type="EMBL" id="MFC3142884.1"/>
    </source>
</evidence>
<feature type="compositionally biased region" description="Polar residues" evidence="1">
    <location>
        <begin position="134"/>
        <end position="143"/>
    </location>
</feature>
<feature type="signal peptide" evidence="2">
    <location>
        <begin position="1"/>
        <end position="25"/>
    </location>
</feature>
<keyword evidence="2" id="KW-0732">Signal</keyword>
<dbReference type="Pfam" id="PF06282">
    <property type="entry name" value="DUF1036"/>
    <property type="match status" value="1"/>
</dbReference>
<name>A0ABV7GRQ6_9RHOB</name>
<accession>A0ABV7GRQ6</accession>
<reference evidence="4" key="1">
    <citation type="journal article" date="2019" name="Int. J. Syst. Evol. Microbiol.">
        <title>The Global Catalogue of Microorganisms (GCM) 10K type strain sequencing project: providing services to taxonomists for standard genome sequencing and annotation.</title>
        <authorList>
            <consortium name="The Broad Institute Genomics Platform"/>
            <consortium name="The Broad Institute Genome Sequencing Center for Infectious Disease"/>
            <person name="Wu L."/>
            <person name="Ma J."/>
        </authorList>
    </citation>
    <scope>NUCLEOTIDE SEQUENCE [LARGE SCALE GENOMIC DNA]</scope>
    <source>
        <strain evidence="4">KCTC 52366</strain>
    </source>
</reference>
<comment type="caution">
    <text evidence="3">The sequence shown here is derived from an EMBL/GenBank/DDBJ whole genome shotgun (WGS) entry which is preliminary data.</text>
</comment>
<gene>
    <name evidence="3" type="ORF">ACFOGP_09200</name>
</gene>
<sequence>MRPTRILPHVIAGGLWAALATGAHAALEICNDTNTLQTVAIGYKGDRDWVSEGWWNIEAGDCAVVLAGGLTRRYYYYYAESSNEDFEGQDYRFCASDEIFTIEGDTGCEERGYETLSMREIDTGERARDFTLTLVNSGGNPTGTDKIAPKIEDESAPPTAEVNEGVNDSSSGPGGPGGGAPVTETVQDTTIVPEEIPMTVSAEDLVTDIPAGNHGRAFETTALFQGCELDGGREMCSFHAGDWKMRVFYRGPTPEALMYALEELAVNMPVYLKADMVETHGNTAAIVVRAVEPRPGDDVDSRLRATLQGDWVDTSDQRWEMTVSGSEIHFRQNGDYSGSRFMRIARQCDGATGEGPFLVQINAENNRRTCYSIDRAEPGRLELTDVRRGRTTSYRKMR</sequence>